<keyword evidence="2 3" id="KW-0143">Chaperone</keyword>
<evidence type="ECO:0000256" key="3">
    <source>
        <dbReference type="HAMAP-Rule" id="MF_01384"/>
    </source>
</evidence>
<comment type="function">
    <text evidence="3">Required for maturation of urease via the functional incorporation of the urease nickel metallocenter.</text>
</comment>
<comment type="subcellular location">
    <subcellularLocation>
        <location evidence="3">Cytoplasm</location>
    </subcellularLocation>
</comment>
<organism evidence="4 5">
    <name type="scientific">Thalassobacterium maritimum</name>
    <dbReference type="NCBI Taxonomy" id="3041265"/>
    <lineage>
        <taxon>Bacteria</taxon>
        <taxon>Pseudomonadati</taxon>
        <taxon>Verrucomicrobiota</taxon>
        <taxon>Opitutia</taxon>
        <taxon>Puniceicoccales</taxon>
        <taxon>Coraliomargaritaceae</taxon>
        <taxon>Thalassobacterium</taxon>
    </lineage>
</organism>
<dbReference type="Proteomes" id="UP001225316">
    <property type="component" value="Unassembled WGS sequence"/>
</dbReference>
<evidence type="ECO:0000256" key="1">
    <source>
        <dbReference type="ARBA" id="ARBA00007177"/>
    </source>
</evidence>
<keyword evidence="3" id="KW-0963">Cytoplasm</keyword>
<reference evidence="4 5" key="1">
    <citation type="submission" date="2023-04" db="EMBL/GenBank/DDBJ databases">
        <title>A novel bacteria isolated from coastal sediment.</title>
        <authorList>
            <person name="Liu X.-J."/>
            <person name="Du Z.-J."/>
        </authorList>
    </citation>
    <scope>NUCLEOTIDE SEQUENCE [LARGE SCALE GENOMIC DNA]</scope>
    <source>
        <strain evidence="4 5">SDUM461003</strain>
    </source>
</reference>
<dbReference type="RefSeq" id="WP_308948707.1">
    <property type="nucleotide sequence ID" value="NZ_JARXHW010000005.1"/>
</dbReference>
<dbReference type="HAMAP" id="MF_01384">
    <property type="entry name" value="UreD"/>
    <property type="match status" value="1"/>
</dbReference>
<keyword evidence="3" id="KW-0996">Nickel insertion</keyword>
<evidence type="ECO:0000256" key="2">
    <source>
        <dbReference type="ARBA" id="ARBA00023186"/>
    </source>
</evidence>
<comment type="subunit">
    <text evidence="3">UreD, UreF and UreG form a complex that acts as a GTP-hydrolysis-dependent molecular chaperone, activating the urease apoprotein by helping to assemble the nickel containing metallocenter of UreC. The UreE protein probably delivers the nickel.</text>
</comment>
<comment type="similarity">
    <text evidence="1 3">Belongs to the UreD family.</text>
</comment>
<comment type="caution">
    <text evidence="4">The sequence shown here is derived from an EMBL/GenBank/DDBJ whole genome shotgun (WGS) entry which is preliminary data.</text>
</comment>
<dbReference type="PANTHER" id="PTHR33643">
    <property type="entry name" value="UREASE ACCESSORY PROTEIN D"/>
    <property type="match status" value="1"/>
</dbReference>
<proteinExistence type="inferred from homology"/>
<dbReference type="Pfam" id="PF01774">
    <property type="entry name" value="UreD"/>
    <property type="match status" value="1"/>
</dbReference>
<keyword evidence="5" id="KW-1185">Reference proteome</keyword>
<evidence type="ECO:0000313" key="5">
    <source>
        <dbReference type="Proteomes" id="UP001225316"/>
    </source>
</evidence>
<evidence type="ECO:0000313" key="4">
    <source>
        <dbReference type="EMBL" id="MDQ8206605.1"/>
    </source>
</evidence>
<dbReference type="InterPro" id="IPR002669">
    <property type="entry name" value="UreD"/>
</dbReference>
<protein>
    <recommendedName>
        <fullName evidence="3">Urease accessory protein UreD</fullName>
    </recommendedName>
</protein>
<dbReference type="PANTHER" id="PTHR33643:SF1">
    <property type="entry name" value="UREASE ACCESSORY PROTEIN D"/>
    <property type="match status" value="1"/>
</dbReference>
<accession>A0ABU1AR26</accession>
<dbReference type="EMBL" id="JARXHW010000005">
    <property type="protein sequence ID" value="MDQ8206605.1"/>
    <property type="molecule type" value="Genomic_DNA"/>
</dbReference>
<sequence>MSTTVTENASTRTGVLGGARLRYTWAPELGTRLTGQWVRPPLHLAKAYHADDWEISILTSPTAGLLDNDQLEVEATVAAGAKAALISPAACRVHTMHAGYATVRQHYTVEAGATLDVWPAPLILQKGAALRQVTRVDVAADATVLLCEVVTPGRAAFGEAFEFTEWRSQLRIYREGSLLAYENFSCQPDRGDLSDWQAMYPSGSYASFYFLSPEVLGDVVQTLHELETPDATIGASPLRVGGLGIKILAADGISLRKTVFLVRNLLIKQTQQKFPHALLRAQTYFN</sequence>
<gene>
    <name evidence="3" type="primary">ureD</name>
    <name evidence="4" type="ORF">QEH52_03735</name>
</gene>
<name>A0ABU1AR26_9BACT</name>